<evidence type="ECO:0000256" key="5">
    <source>
        <dbReference type="ARBA" id="ARBA00023136"/>
    </source>
</evidence>
<dbReference type="Pfam" id="PF03279">
    <property type="entry name" value="Lip_A_acyltrans"/>
    <property type="match status" value="1"/>
</dbReference>
<dbReference type="PANTHER" id="PTHR30606">
    <property type="entry name" value="LIPID A BIOSYNTHESIS LAUROYL ACYLTRANSFERASE"/>
    <property type="match status" value="1"/>
</dbReference>
<dbReference type="EMBL" id="RQVR01000021">
    <property type="protein sequence ID" value="RRJ88983.1"/>
    <property type="molecule type" value="Genomic_DNA"/>
</dbReference>
<keyword evidence="6 8" id="KW-0012">Acyltransferase</keyword>
<evidence type="ECO:0000256" key="7">
    <source>
        <dbReference type="SAM" id="Phobius"/>
    </source>
</evidence>
<comment type="subcellular location">
    <subcellularLocation>
        <location evidence="1">Cell inner membrane</location>
    </subcellularLocation>
</comment>
<evidence type="ECO:0000256" key="3">
    <source>
        <dbReference type="ARBA" id="ARBA00022519"/>
    </source>
</evidence>
<name>A0A3P3W8L0_9FLAO</name>
<dbReference type="RefSeq" id="WP_125013846.1">
    <property type="nucleotide sequence ID" value="NZ_RQVR01000021.1"/>
</dbReference>
<protein>
    <submittedName>
        <fullName evidence="8">Lipid A biosynthesis acyltransferase</fullName>
    </submittedName>
</protein>
<keyword evidence="4 8" id="KW-0808">Transferase</keyword>
<gene>
    <name evidence="8" type="ORF">EG849_14040</name>
</gene>
<feature type="transmembrane region" description="Helical" evidence="7">
    <location>
        <begin position="12"/>
        <end position="35"/>
    </location>
</feature>
<comment type="caution">
    <text evidence="8">The sequence shown here is derived from an EMBL/GenBank/DDBJ whole genome shotgun (WGS) entry which is preliminary data.</text>
</comment>
<evidence type="ECO:0000313" key="8">
    <source>
        <dbReference type="EMBL" id="RRJ88983.1"/>
    </source>
</evidence>
<dbReference type="Proteomes" id="UP000271937">
    <property type="component" value="Unassembled WGS sequence"/>
</dbReference>
<keyword evidence="5 7" id="KW-0472">Membrane</keyword>
<dbReference type="CDD" id="cd07984">
    <property type="entry name" value="LPLAT_LABLAT-like"/>
    <property type="match status" value="1"/>
</dbReference>
<evidence type="ECO:0000256" key="2">
    <source>
        <dbReference type="ARBA" id="ARBA00022475"/>
    </source>
</evidence>
<evidence type="ECO:0000256" key="1">
    <source>
        <dbReference type="ARBA" id="ARBA00004533"/>
    </source>
</evidence>
<dbReference type="PIRSF" id="PIRSF026649">
    <property type="entry name" value="MsbB"/>
    <property type="match status" value="1"/>
</dbReference>
<keyword evidence="7" id="KW-0812">Transmembrane</keyword>
<dbReference type="OrthoDB" id="9801955at2"/>
<dbReference type="PANTHER" id="PTHR30606:SF10">
    <property type="entry name" value="PHOSPHATIDYLINOSITOL MANNOSIDE ACYLTRANSFERASE"/>
    <property type="match status" value="1"/>
</dbReference>
<evidence type="ECO:0000256" key="6">
    <source>
        <dbReference type="ARBA" id="ARBA00023315"/>
    </source>
</evidence>
<evidence type="ECO:0000256" key="4">
    <source>
        <dbReference type="ARBA" id="ARBA00022679"/>
    </source>
</evidence>
<keyword evidence="7" id="KW-1133">Transmembrane helix</keyword>
<accession>A0A3P3W8L0</accession>
<proteinExistence type="predicted"/>
<evidence type="ECO:0000313" key="9">
    <source>
        <dbReference type="Proteomes" id="UP000271937"/>
    </source>
</evidence>
<dbReference type="InterPro" id="IPR004960">
    <property type="entry name" value="LipA_acyltrans"/>
</dbReference>
<reference evidence="8 9" key="1">
    <citation type="submission" date="2018-11" db="EMBL/GenBank/DDBJ databases">
        <title>Flavobacterium sp. nov., YIM 102600 draft genome.</title>
        <authorList>
            <person name="Li G."/>
            <person name="Jiang Y."/>
        </authorList>
    </citation>
    <scope>NUCLEOTIDE SEQUENCE [LARGE SCALE GENOMIC DNA]</scope>
    <source>
        <strain evidence="8 9">YIM 102600</strain>
    </source>
</reference>
<dbReference type="GO" id="GO:0016746">
    <property type="term" value="F:acyltransferase activity"/>
    <property type="evidence" value="ECO:0007669"/>
    <property type="project" value="UniProtKB-KW"/>
</dbReference>
<keyword evidence="3" id="KW-0997">Cell inner membrane</keyword>
<keyword evidence="2" id="KW-1003">Cell membrane</keyword>
<organism evidence="8 9">
    <name type="scientific">Flavobacterium macacae</name>
    <dbReference type="NCBI Taxonomy" id="2488993"/>
    <lineage>
        <taxon>Bacteria</taxon>
        <taxon>Pseudomonadati</taxon>
        <taxon>Bacteroidota</taxon>
        <taxon>Flavobacteriia</taxon>
        <taxon>Flavobacteriales</taxon>
        <taxon>Flavobacteriaceae</taxon>
        <taxon>Flavobacterium</taxon>
    </lineage>
</organism>
<keyword evidence="9" id="KW-1185">Reference proteome</keyword>
<dbReference type="GO" id="GO:0005886">
    <property type="term" value="C:plasma membrane"/>
    <property type="evidence" value="ECO:0007669"/>
    <property type="project" value="UniProtKB-SubCell"/>
</dbReference>
<dbReference type="AlphaFoldDB" id="A0A3P3W8L0"/>
<sequence>MQLLIFIILYPILWLISMLPFRVLYFFSDCTYILIYRIIGYRKKTVRENLLIALPHLSQEERRLIEKKFFHHFVDGFFEMIKTMNISDKELYARFKFTNLGVYQNMEKQGKSIAILCAHYSSYEWLVSMNKHISFKGFGIYKKLKNKYFDKLIRDIRSRFDADLIDTKETINVIVSNERKGIKGVYGFAMDQSPKASKAFHWAEFFGIKVPVHTGGEMIAKRMNMNVIFVKGKKIKRGYYEATFVEMVDNPKEVPNYEITDMFLRMVEAQILEAPEYYLWTHKRWKYAEKSEEKTEIPM</sequence>
<dbReference type="GO" id="GO:0009247">
    <property type="term" value="P:glycolipid biosynthetic process"/>
    <property type="evidence" value="ECO:0007669"/>
    <property type="project" value="UniProtKB-ARBA"/>
</dbReference>